<dbReference type="RefSeq" id="WP_142820617.1">
    <property type="nucleotide sequence ID" value="NZ_CP035503.1"/>
</dbReference>
<evidence type="ECO:0000256" key="5">
    <source>
        <dbReference type="ARBA" id="ARBA00022692"/>
    </source>
</evidence>
<dbReference type="PROSITE" id="PS50928">
    <property type="entry name" value="ABC_TM1"/>
    <property type="match status" value="1"/>
</dbReference>
<feature type="transmembrane region" description="Helical" evidence="8">
    <location>
        <begin position="20"/>
        <end position="44"/>
    </location>
</feature>
<comment type="subcellular location">
    <subcellularLocation>
        <location evidence="1">Cell inner membrane</location>
        <topology evidence="1">Multi-pass membrane protein</topology>
    </subcellularLocation>
    <subcellularLocation>
        <location evidence="8">Cell membrane</location>
        <topology evidence="8">Multi-pass membrane protein</topology>
    </subcellularLocation>
</comment>
<evidence type="ECO:0000259" key="9">
    <source>
        <dbReference type="PROSITE" id="PS50928"/>
    </source>
</evidence>
<dbReference type="GO" id="GO:0043190">
    <property type="term" value="C:ATP-binding cassette (ABC) transporter complex"/>
    <property type="evidence" value="ECO:0007669"/>
    <property type="project" value="InterPro"/>
</dbReference>
<dbReference type="OrthoDB" id="6580405at2"/>
<dbReference type="AlphaFoldDB" id="A0A515DFH2"/>
<dbReference type="CDD" id="cd06261">
    <property type="entry name" value="TM_PBP2"/>
    <property type="match status" value="1"/>
</dbReference>
<dbReference type="KEGG" id="rhf:EUB48_18785"/>
<feature type="transmembrane region" description="Helical" evidence="8">
    <location>
        <begin position="151"/>
        <end position="170"/>
    </location>
</feature>
<dbReference type="Proteomes" id="UP000316798">
    <property type="component" value="Chromosome"/>
</dbReference>
<dbReference type="Pfam" id="PF00528">
    <property type="entry name" value="BPD_transp_1"/>
    <property type="match status" value="1"/>
</dbReference>
<evidence type="ECO:0000313" key="11">
    <source>
        <dbReference type="Proteomes" id="UP000316798"/>
    </source>
</evidence>
<keyword evidence="11" id="KW-1185">Reference proteome</keyword>
<gene>
    <name evidence="10" type="ORF">EUB48_18785</name>
</gene>
<feature type="domain" description="ABC transmembrane type-1" evidence="9">
    <location>
        <begin position="21"/>
        <end position="209"/>
    </location>
</feature>
<feature type="transmembrane region" description="Helical" evidence="8">
    <location>
        <begin position="89"/>
        <end position="109"/>
    </location>
</feature>
<keyword evidence="3 8" id="KW-0813">Transport</keyword>
<reference evidence="10 11" key="1">
    <citation type="submission" date="2019-01" db="EMBL/GenBank/DDBJ databases">
        <title>Genomic insights into a novel species Rhodoferax sp.</title>
        <authorList>
            <person name="Jin L."/>
        </authorList>
    </citation>
    <scope>NUCLEOTIDE SEQUENCE [LARGE SCALE GENOMIC DNA]</scope>
    <source>
        <strain evidence="10 11">CHu59-6-5</strain>
    </source>
</reference>
<keyword evidence="5 8" id="KW-0812">Transmembrane</keyword>
<sequence>MKYQFDFSSVLAQWPLLLEGAWVTIQLSFLATVAGFVLGALCALGRGSRHGWLRRLVGVYVEGIRNTPLLIQAYFLIFGLSSVGVTMPILAGAVLALVINIGAYTCEIIRAGIESIHKGQLEAADCLGMSKLQVFWHVILRPAVERVYPSLTSQFVLLMLASSIMSSIGAEELFGIANRIQSDTFRNFEIFLVLWAIYLALSYMMRLGFWLLGQIVFTRRRKLGTPL</sequence>
<evidence type="ECO:0000256" key="6">
    <source>
        <dbReference type="ARBA" id="ARBA00022989"/>
    </source>
</evidence>
<dbReference type="InterPro" id="IPR000515">
    <property type="entry name" value="MetI-like"/>
</dbReference>
<dbReference type="PANTHER" id="PTHR30614">
    <property type="entry name" value="MEMBRANE COMPONENT OF AMINO ACID ABC TRANSPORTER"/>
    <property type="match status" value="1"/>
</dbReference>
<keyword evidence="4" id="KW-1003">Cell membrane</keyword>
<evidence type="ECO:0000256" key="3">
    <source>
        <dbReference type="ARBA" id="ARBA00022448"/>
    </source>
</evidence>
<feature type="transmembrane region" description="Helical" evidence="8">
    <location>
        <begin position="190"/>
        <end position="212"/>
    </location>
</feature>
<dbReference type="InterPro" id="IPR010065">
    <property type="entry name" value="AA_ABC_transptr_permease_3TM"/>
</dbReference>
<protein>
    <submittedName>
        <fullName evidence="10">Amino acid ABC transporter permease</fullName>
    </submittedName>
</protein>
<dbReference type="PANTHER" id="PTHR30614:SF35">
    <property type="entry name" value="ABC TRANSPORTER PERMEASE PROTEIN"/>
    <property type="match status" value="1"/>
</dbReference>
<name>A0A515DFH2_9BURK</name>
<evidence type="ECO:0000256" key="8">
    <source>
        <dbReference type="RuleBase" id="RU363032"/>
    </source>
</evidence>
<dbReference type="GO" id="GO:0006865">
    <property type="term" value="P:amino acid transport"/>
    <property type="evidence" value="ECO:0007669"/>
    <property type="project" value="TreeGrafter"/>
</dbReference>
<dbReference type="Gene3D" id="1.10.3720.10">
    <property type="entry name" value="MetI-like"/>
    <property type="match status" value="1"/>
</dbReference>
<dbReference type="InterPro" id="IPR035906">
    <property type="entry name" value="MetI-like_sf"/>
</dbReference>
<dbReference type="EMBL" id="CP035503">
    <property type="protein sequence ID" value="QDL39119.1"/>
    <property type="molecule type" value="Genomic_DNA"/>
</dbReference>
<evidence type="ECO:0000256" key="2">
    <source>
        <dbReference type="ARBA" id="ARBA00010072"/>
    </source>
</evidence>
<proteinExistence type="inferred from homology"/>
<organism evidence="10 11">
    <name type="scientific">Rhodoferax sediminis</name>
    <dbReference type="NCBI Taxonomy" id="2509614"/>
    <lineage>
        <taxon>Bacteria</taxon>
        <taxon>Pseudomonadati</taxon>
        <taxon>Pseudomonadota</taxon>
        <taxon>Betaproteobacteria</taxon>
        <taxon>Burkholderiales</taxon>
        <taxon>Comamonadaceae</taxon>
        <taxon>Rhodoferax</taxon>
    </lineage>
</organism>
<accession>A0A515DFH2</accession>
<dbReference type="InterPro" id="IPR043429">
    <property type="entry name" value="ArtM/GltK/GlnP/TcyL/YhdX-like"/>
</dbReference>
<dbReference type="NCBIfam" id="TIGR01726">
    <property type="entry name" value="HEQRo_perm_3TM"/>
    <property type="match status" value="1"/>
</dbReference>
<keyword evidence="6 8" id="KW-1133">Transmembrane helix</keyword>
<evidence type="ECO:0000256" key="1">
    <source>
        <dbReference type="ARBA" id="ARBA00004429"/>
    </source>
</evidence>
<feature type="transmembrane region" description="Helical" evidence="8">
    <location>
        <begin position="56"/>
        <end position="77"/>
    </location>
</feature>
<evidence type="ECO:0000256" key="4">
    <source>
        <dbReference type="ARBA" id="ARBA00022475"/>
    </source>
</evidence>
<dbReference type="SUPFAM" id="SSF161098">
    <property type="entry name" value="MetI-like"/>
    <property type="match status" value="1"/>
</dbReference>
<evidence type="ECO:0000256" key="7">
    <source>
        <dbReference type="ARBA" id="ARBA00023136"/>
    </source>
</evidence>
<comment type="similarity">
    <text evidence="2">Belongs to the binding-protein-dependent transport system permease family. HisMQ subfamily.</text>
</comment>
<keyword evidence="7 8" id="KW-0472">Membrane</keyword>
<evidence type="ECO:0000313" key="10">
    <source>
        <dbReference type="EMBL" id="QDL39119.1"/>
    </source>
</evidence>
<dbReference type="GO" id="GO:0022857">
    <property type="term" value="F:transmembrane transporter activity"/>
    <property type="evidence" value="ECO:0007669"/>
    <property type="project" value="InterPro"/>
</dbReference>